<feature type="transmembrane region" description="Helical" evidence="10">
    <location>
        <begin position="356"/>
        <end position="375"/>
    </location>
</feature>
<sequence length="976" mass="105030">MPPRNPCVHCRLPIPHRLTEPCSEQSVTENRFGVLHVRWSQLQTLVEEGLITDSVAEALWARLHAANASGAPGLTTTLLSLFSAVNVIYAVGSAAISAVFLYWVVHLLRSGPNDSELHKRRTGLAVTGLSLVYGFAFYKTGASLLQNPGSQITGGLLHTAAVLVVPLAMYGLLRAMGIRMYTTIQEARSVRDGINRMSSGFHLGSALMELSLLAASLLAYWHEDVPLLLAPAAISSYLLVVTATLAAHNRFPPFIQPPLVYSTLAYALGMVYICRLAGHEYPVIRMAALISAMNALAWSLPLALAKVVVAGDLMDGRVMRTFIEQAWEGDLSATGNMTVATYGLLQMVLLAYAVRVRTWVCIPYALVGLVAACNICRNSWRWAAFVCLPIGLFLVVATFASRGATDYALLNMLSLLGQPQTLLTYILWVVRVLMAFAACQCLWRGGRSMGVSEYHRSSFLGPLGGFVWGPITWTVIAVLTTAASDEPFLGVGGICDVQAVGWLILLGSNIMAVAAGDPALHSQAHSGGWLHWASSSGRSSHPPSSSEHAAALPGTMNGRALVGSTAMVLLGYRFSGLAAHSNVTVAIAAAFISILIGCMAFVPSRGKLVWLAAALLLSVGLTTRGLQTNWKLITLCGILGVYACVGRCSEWIYYAVPRDKRTACVCILLTAAGVATVKEHSRTGQHSSLPELLAVLSEHRFERSSLPSDLAGALAAETLPQEVLERYLGLQHSALAPLLQLRGFRERLLADPSFFVKVAIEVGIGIFTKTSAEYTKRGAAFSAELDFVAANILMALVADFMLVWLPAPTLSYSPKEDKEQNTLAAFFASCPDNAFQTVPPGYQPFTLAQRAGATVRNGAKLLAVGFTASLLGVGVTNAIIFVRHLLDPSWAPPNDPQDVLMLSLAYVSYMAVSSNIRYQVIAGVIEQRGIEVVFADRPRICNLLSFLVRTSNTFVGSLMWVDYIHLLGFQANVSAH</sequence>
<keyword evidence="7" id="KW-0809">Transit peptide</keyword>
<feature type="transmembrane region" description="Helical" evidence="10">
    <location>
        <begin position="900"/>
        <end position="918"/>
    </location>
</feature>
<feature type="transmembrane region" description="Helical" evidence="10">
    <location>
        <begin position="284"/>
        <end position="310"/>
    </location>
</feature>
<gene>
    <name evidence="11" type="ORF">WJX72_000680</name>
</gene>
<accession>A0AAW1PNZ8</accession>
<evidence type="ECO:0000256" key="2">
    <source>
        <dbReference type="ARBA" id="ARBA00004229"/>
    </source>
</evidence>
<feature type="transmembrane region" description="Helical" evidence="10">
    <location>
        <begin position="87"/>
        <end position="108"/>
    </location>
</feature>
<evidence type="ECO:0000313" key="12">
    <source>
        <dbReference type="Proteomes" id="UP001489004"/>
    </source>
</evidence>
<evidence type="ECO:0000313" key="11">
    <source>
        <dbReference type="EMBL" id="KAK9809869.1"/>
    </source>
</evidence>
<keyword evidence="9 10" id="KW-0472">Membrane</keyword>
<evidence type="ECO:0000256" key="10">
    <source>
        <dbReference type="SAM" id="Phobius"/>
    </source>
</evidence>
<evidence type="ECO:0000256" key="8">
    <source>
        <dbReference type="ARBA" id="ARBA00022989"/>
    </source>
</evidence>
<feature type="transmembrane region" description="Helical" evidence="10">
    <location>
        <begin position="331"/>
        <end position="350"/>
    </location>
</feature>
<dbReference type="PANTHER" id="PTHR31620">
    <property type="entry name" value="PROTEIN RETICULATA-RELATED 2, CHLOROPLASTIC-RELATED"/>
    <property type="match status" value="1"/>
</dbReference>
<evidence type="ECO:0000256" key="4">
    <source>
        <dbReference type="ARBA" id="ARBA00022528"/>
    </source>
</evidence>
<evidence type="ECO:0000256" key="9">
    <source>
        <dbReference type="ARBA" id="ARBA00023136"/>
    </source>
</evidence>
<dbReference type="EMBL" id="JALJOR010000010">
    <property type="protein sequence ID" value="KAK9809869.1"/>
    <property type="molecule type" value="Genomic_DNA"/>
</dbReference>
<keyword evidence="4" id="KW-0150">Chloroplast</keyword>
<feature type="transmembrane region" description="Helical" evidence="10">
    <location>
        <begin position="608"/>
        <end position="626"/>
    </location>
</feature>
<feature type="transmembrane region" description="Helical" evidence="10">
    <location>
        <begin position="120"/>
        <end position="138"/>
    </location>
</feature>
<evidence type="ECO:0000256" key="3">
    <source>
        <dbReference type="ARBA" id="ARBA00010793"/>
    </source>
</evidence>
<dbReference type="Pfam" id="PF11891">
    <property type="entry name" value="RETICULATA-like"/>
    <property type="match status" value="1"/>
</dbReference>
<feature type="transmembrane region" description="Helical" evidence="10">
    <location>
        <begin position="422"/>
        <end position="443"/>
    </location>
</feature>
<keyword evidence="6 10" id="KW-0812">Transmembrane</keyword>
<keyword evidence="12" id="KW-1185">Reference proteome</keyword>
<dbReference type="GO" id="GO:0016020">
    <property type="term" value="C:membrane"/>
    <property type="evidence" value="ECO:0007669"/>
    <property type="project" value="UniProtKB-SubCell"/>
</dbReference>
<protein>
    <submittedName>
        <fullName evidence="11">Uncharacterized protein</fullName>
    </submittedName>
</protein>
<dbReference type="Proteomes" id="UP001489004">
    <property type="component" value="Unassembled WGS sequence"/>
</dbReference>
<organism evidence="11 12">
    <name type="scientific">[Myrmecia] bisecta</name>
    <dbReference type="NCBI Taxonomy" id="41462"/>
    <lineage>
        <taxon>Eukaryota</taxon>
        <taxon>Viridiplantae</taxon>
        <taxon>Chlorophyta</taxon>
        <taxon>core chlorophytes</taxon>
        <taxon>Trebouxiophyceae</taxon>
        <taxon>Trebouxiales</taxon>
        <taxon>Trebouxiaceae</taxon>
        <taxon>Myrmecia</taxon>
    </lineage>
</organism>
<feature type="transmembrane region" description="Helical" evidence="10">
    <location>
        <begin position="201"/>
        <end position="221"/>
    </location>
</feature>
<feature type="transmembrane region" description="Helical" evidence="10">
    <location>
        <begin position="259"/>
        <end position="278"/>
    </location>
</feature>
<comment type="caution">
    <text evidence="11">The sequence shown here is derived from an EMBL/GenBank/DDBJ whole genome shotgun (WGS) entry which is preliminary data.</text>
</comment>
<feature type="transmembrane region" description="Helical" evidence="10">
    <location>
        <begin position="227"/>
        <end position="247"/>
    </location>
</feature>
<dbReference type="InterPro" id="IPR021825">
    <property type="entry name" value="RETICULATA-related"/>
</dbReference>
<feature type="transmembrane region" description="Helical" evidence="10">
    <location>
        <begin position="632"/>
        <end position="653"/>
    </location>
</feature>
<evidence type="ECO:0000256" key="5">
    <source>
        <dbReference type="ARBA" id="ARBA00022640"/>
    </source>
</evidence>
<feature type="transmembrane region" description="Helical" evidence="10">
    <location>
        <begin position="463"/>
        <end position="483"/>
    </location>
</feature>
<dbReference type="GO" id="GO:0009507">
    <property type="term" value="C:chloroplast"/>
    <property type="evidence" value="ECO:0007669"/>
    <property type="project" value="UniProtKB-SubCell"/>
</dbReference>
<feature type="transmembrane region" description="Helical" evidence="10">
    <location>
        <begin position="577"/>
        <end position="601"/>
    </location>
</feature>
<proteinExistence type="inferred from homology"/>
<reference evidence="11 12" key="1">
    <citation type="journal article" date="2024" name="Nat. Commun.">
        <title>Phylogenomics reveals the evolutionary origins of lichenization in chlorophyte algae.</title>
        <authorList>
            <person name="Puginier C."/>
            <person name="Libourel C."/>
            <person name="Otte J."/>
            <person name="Skaloud P."/>
            <person name="Haon M."/>
            <person name="Grisel S."/>
            <person name="Petersen M."/>
            <person name="Berrin J.G."/>
            <person name="Delaux P.M."/>
            <person name="Dal Grande F."/>
            <person name="Keller J."/>
        </authorList>
    </citation>
    <scope>NUCLEOTIDE SEQUENCE [LARGE SCALE GENOMIC DNA]</scope>
    <source>
        <strain evidence="11 12">SAG 2043</strain>
    </source>
</reference>
<evidence type="ECO:0000256" key="6">
    <source>
        <dbReference type="ARBA" id="ARBA00022692"/>
    </source>
</evidence>
<keyword evidence="8 10" id="KW-1133">Transmembrane helix</keyword>
<feature type="transmembrane region" description="Helical" evidence="10">
    <location>
        <begin position="382"/>
        <end position="402"/>
    </location>
</feature>
<name>A0AAW1PNZ8_9CHLO</name>
<feature type="transmembrane region" description="Helical" evidence="10">
    <location>
        <begin position="861"/>
        <end position="880"/>
    </location>
</feature>
<comment type="subcellular location">
    <subcellularLocation>
        <location evidence="1">Membrane</location>
        <topology evidence="1">Multi-pass membrane protein</topology>
    </subcellularLocation>
    <subcellularLocation>
        <location evidence="2">Plastid</location>
        <location evidence="2">Chloroplast</location>
    </subcellularLocation>
</comment>
<keyword evidence="5" id="KW-0934">Plastid</keyword>
<comment type="similarity">
    <text evidence="3">Belongs to the RETICULATA family.</text>
</comment>
<evidence type="ECO:0000256" key="1">
    <source>
        <dbReference type="ARBA" id="ARBA00004141"/>
    </source>
</evidence>
<dbReference type="PANTHER" id="PTHR31620:SF8">
    <property type="entry name" value="PROTEIN RETICULATA-RELATED 4, CHLOROPLASTIC-LIKE"/>
    <property type="match status" value="1"/>
</dbReference>
<feature type="transmembrane region" description="Helical" evidence="10">
    <location>
        <begin position="150"/>
        <end position="173"/>
    </location>
</feature>
<evidence type="ECO:0000256" key="7">
    <source>
        <dbReference type="ARBA" id="ARBA00022946"/>
    </source>
</evidence>
<dbReference type="AlphaFoldDB" id="A0AAW1PNZ8"/>